<evidence type="ECO:0000313" key="2">
    <source>
        <dbReference type="Proteomes" id="UP000039865"/>
    </source>
</evidence>
<dbReference type="EMBL" id="CCKQ01016203">
    <property type="protein sequence ID" value="CDW88078.1"/>
    <property type="molecule type" value="Genomic_DNA"/>
</dbReference>
<name>A0A078B3J8_STYLE</name>
<dbReference type="AlphaFoldDB" id="A0A078B3J8"/>
<keyword evidence="2" id="KW-1185">Reference proteome</keyword>
<protein>
    <submittedName>
        <fullName evidence="1">Uncharacterized protein</fullName>
    </submittedName>
</protein>
<accession>A0A078B3J8</accession>
<dbReference type="InParanoid" id="A0A078B3J8"/>
<dbReference type="Proteomes" id="UP000039865">
    <property type="component" value="Unassembled WGS sequence"/>
</dbReference>
<evidence type="ECO:0000313" key="1">
    <source>
        <dbReference type="EMBL" id="CDW88078.1"/>
    </source>
</evidence>
<organism evidence="1 2">
    <name type="scientific">Stylonychia lemnae</name>
    <name type="common">Ciliate</name>
    <dbReference type="NCBI Taxonomy" id="5949"/>
    <lineage>
        <taxon>Eukaryota</taxon>
        <taxon>Sar</taxon>
        <taxon>Alveolata</taxon>
        <taxon>Ciliophora</taxon>
        <taxon>Intramacronucleata</taxon>
        <taxon>Spirotrichea</taxon>
        <taxon>Stichotrichia</taxon>
        <taxon>Sporadotrichida</taxon>
        <taxon>Oxytrichidae</taxon>
        <taxon>Stylonychinae</taxon>
        <taxon>Stylonychia</taxon>
    </lineage>
</organism>
<sequence length="234" mass="27641">MCDDRILYCRECSLLTVPGTNINIHNHPPIYVADACTKIAYQSQQGKEKAQELVSKANEFFNTYKIVLEWLDNKLRGNGGDNLFNPQNYFHGQNQSMMHDFNMLTELLEKINQTNEYIESKAIELKIIDIINKKNLVNCQSEDVKKYQYLGNVTFDEVWQQYYSLFFQDQQFNLNINQLDLDNFKLLTYLKEKISAQKIEFLEERVKTMERMLTTKFEKLNSILENQFGLDKID</sequence>
<gene>
    <name evidence="1" type="primary">Contig8856.g9460</name>
    <name evidence="1" type="ORF">STYLEM_17194</name>
</gene>
<proteinExistence type="predicted"/>
<reference evidence="1 2" key="1">
    <citation type="submission" date="2014-06" db="EMBL/GenBank/DDBJ databases">
        <authorList>
            <person name="Swart Estienne"/>
        </authorList>
    </citation>
    <scope>NUCLEOTIDE SEQUENCE [LARGE SCALE GENOMIC DNA]</scope>
    <source>
        <strain evidence="1 2">130c</strain>
    </source>
</reference>